<evidence type="ECO:0000313" key="1">
    <source>
        <dbReference type="EMBL" id="CDW28929.1"/>
    </source>
</evidence>
<organism evidence="1">
    <name type="scientific">Lepeophtheirus salmonis</name>
    <name type="common">Salmon louse</name>
    <name type="synonym">Caligus salmonis</name>
    <dbReference type="NCBI Taxonomy" id="72036"/>
    <lineage>
        <taxon>Eukaryota</taxon>
        <taxon>Metazoa</taxon>
        <taxon>Ecdysozoa</taxon>
        <taxon>Arthropoda</taxon>
        <taxon>Crustacea</taxon>
        <taxon>Multicrustacea</taxon>
        <taxon>Hexanauplia</taxon>
        <taxon>Copepoda</taxon>
        <taxon>Siphonostomatoida</taxon>
        <taxon>Caligidae</taxon>
        <taxon>Lepeophtheirus</taxon>
    </lineage>
</organism>
<accession>A0A0K2TSB8</accession>
<dbReference type="EMBL" id="HACA01011568">
    <property type="protein sequence ID" value="CDW28929.1"/>
    <property type="molecule type" value="Transcribed_RNA"/>
</dbReference>
<sequence length="73" mass="8412">RKIILIIIIGRKKGFCLLLKSITLYAITNKSRRRLEGIINKSSKVSCNIIIILIREKKLSNEVLLNINKQTYS</sequence>
<proteinExistence type="predicted"/>
<feature type="non-terminal residue" evidence="1">
    <location>
        <position position="1"/>
    </location>
</feature>
<protein>
    <submittedName>
        <fullName evidence="1">Uncharacterized protein</fullName>
    </submittedName>
</protein>
<name>A0A0K2TSB8_LEPSM</name>
<reference evidence="1" key="1">
    <citation type="submission" date="2014-05" db="EMBL/GenBank/DDBJ databases">
        <authorList>
            <person name="Chronopoulou M."/>
        </authorList>
    </citation>
    <scope>NUCLEOTIDE SEQUENCE</scope>
    <source>
        <tissue evidence="1">Whole organism</tissue>
    </source>
</reference>
<dbReference type="AlphaFoldDB" id="A0A0K2TSB8"/>